<name>A0AAQ3UFC1_PASNO</name>
<evidence type="ECO:0000313" key="3">
    <source>
        <dbReference type="Proteomes" id="UP001341281"/>
    </source>
</evidence>
<dbReference type="Pfam" id="PF03018">
    <property type="entry name" value="Dirigent"/>
    <property type="match status" value="1"/>
</dbReference>
<dbReference type="GO" id="GO:0048046">
    <property type="term" value="C:apoplast"/>
    <property type="evidence" value="ECO:0007669"/>
    <property type="project" value="UniProtKB-SubCell"/>
</dbReference>
<dbReference type="EMBL" id="CP144752">
    <property type="protein sequence ID" value="WVZ88569.1"/>
    <property type="molecule type" value="Genomic_DNA"/>
</dbReference>
<gene>
    <name evidence="2" type="ORF">U9M48_035074</name>
</gene>
<dbReference type="PANTHER" id="PTHR21495">
    <property type="entry name" value="NUCLEOPORIN-RELATED"/>
    <property type="match status" value="1"/>
</dbReference>
<comment type="function">
    <text evidence="1">Dirigent proteins impart stereoselectivity on the phenoxy radical-coupling reaction, yielding optically active lignans from two molecules of coniferyl alcohol in the biosynthesis of lignans, flavonolignans, and alkaloids and thus plays a central role in plant secondary metabolism.</text>
</comment>
<keyword evidence="3" id="KW-1185">Reference proteome</keyword>
<keyword evidence="1" id="KW-0964">Secreted</keyword>
<dbReference type="Proteomes" id="UP001341281">
    <property type="component" value="Chromosome 08"/>
</dbReference>
<evidence type="ECO:0000256" key="1">
    <source>
        <dbReference type="RuleBase" id="RU363099"/>
    </source>
</evidence>
<sequence>MELVSGIRRRWDNALQVDIQNLPGCYDAGQIAAAAANLCDLGGTGCMPSPSLEAPTKESPLGDNSTFGEVGVVDDVLCAVADPSSAEVGRYQWPFAGADANCFAAITLVFTAGEHRGSTLGKYSFPGGGDVLERAVVGGTGGLRMARGFSLLKVVSTPPEAAVFQLHLFVFTPRCH</sequence>
<organism evidence="2 3">
    <name type="scientific">Paspalum notatum var. saurae</name>
    <dbReference type="NCBI Taxonomy" id="547442"/>
    <lineage>
        <taxon>Eukaryota</taxon>
        <taxon>Viridiplantae</taxon>
        <taxon>Streptophyta</taxon>
        <taxon>Embryophyta</taxon>
        <taxon>Tracheophyta</taxon>
        <taxon>Spermatophyta</taxon>
        <taxon>Magnoliopsida</taxon>
        <taxon>Liliopsida</taxon>
        <taxon>Poales</taxon>
        <taxon>Poaceae</taxon>
        <taxon>PACMAD clade</taxon>
        <taxon>Panicoideae</taxon>
        <taxon>Andropogonodae</taxon>
        <taxon>Paspaleae</taxon>
        <taxon>Paspalinae</taxon>
        <taxon>Paspalum</taxon>
    </lineage>
</organism>
<accession>A0AAQ3UFC1</accession>
<dbReference type="InterPro" id="IPR004265">
    <property type="entry name" value="Dirigent"/>
</dbReference>
<comment type="subunit">
    <text evidence="1">Homodimer.</text>
</comment>
<protein>
    <recommendedName>
        <fullName evidence="1">Dirigent protein</fullName>
    </recommendedName>
</protein>
<evidence type="ECO:0000313" key="2">
    <source>
        <dbReference type="EMBL" id="WVZ88569.1"/>
    </source>
</evidence>
<comment type="similarity">
    <text evidence="1">Belongs to the plant dirigent protein family.</text>
</comment>
<dbReference type="AlphaFoldDB" id="A0AAQ3UFC1"/>
<proteinExistence type="inferred from homology"/>
<keyword evidence="1" id="KW-0052">Apoplast</keyword>
<comment type="subcellular location">
    <subcellularLocation>
        <location evidence="1">Secreted</location>
        <location evidence="1">Extracellular space</location>
        <location evidence="1">Apoplast</location>
    </subcellularLocation>
</comment>
<reference evidence="2 3" key="1">
    <citation type="submission" date="2024-02" db="EMBL/GenBank/DDBJ databases">
        <title>High-quality chromosome-scale genome assembly of Pensacola bahiagrass (Paspalum notatum Flugge var. saurae).</title>
        <authorList>
            <person name="Vega J.M."/>
            <person name="Podio M."/>
            <person name="Orjuela J."/>
            <person name="Siena L.A."/>
            <person name="Pessino S.C."/>
            <person name="Combes M.C."/>
            <person name="Mariac C."/>
            <person name="Albertini E."/>
            <person name="Pupilli F."/>
            <person name="Ortiz J.P.A."/>
            <person name="Leblanc O."/>
        </authorList>
    </citation>
    <scope>NUCLEOTIDE SEQUENCE [LARGE SCALE GENOMIC DNA]</scope>
    <source>
        <strain evidence="2">R1</strain>
        <tissue evidence="2">Leaf</tissue>
    </source>
</reference>